<dbReference type="RefSeq" id="WP_188967332.1">
    <property type="nucleotide sequence ID" value="NZ_BMKW01000005.1"/>
</dbReference>
<dbReference type="EMBL" id="BMKW01000005">
    <property type="protein sequence ID" value="GGJ16275.1"/>
    <property type="molecule type" value="Genomic_DNA"/>
</dbReference>
<feature type="chain" id="PRO_5037517186" evidence="1">
    <location>
        <begin position="24"/>
        <end position="165"/>
    </location>
</feature>
<feature type="signal peptide" evidence="1">
    <location>
        <begin position="1"/>
        <end position="23"/>
    </location>
</feature>
<evidence type="ECO:0000313" key="3">
    <source>
        <dbReference type="Proteomes" id="UP000661507"/>
    </source>
</evidence>
<sequence length="165" mass="17516">MRHIARCLILAAPLLATSAVAQRAPAPAQPPATAAAPAPAQSATPHEWLFGSWTGGLYPPGETEGSRCFAQPTVIFTREVVMRSGILDPAYRQRFLETAATRPGATSFRFIPAAPAGSRLPPEIGFGCPGGPDTLEVEQVGPDEIVFPNCREMPSPLRRCGSPNR</sequence>
<name>A0A917KKW4_9PROT</name>
<dbReference type="AlphaFoldDB" id="A0A917KKW4"/>
<reference evidence="2" key="1">
    <citation type="journal article" date="2014" name="Int. J. Syst. Evol. Microbiol.">
        <title>Complete genome sequence of Corynebacterium casei LMG S-19264T (=DSM 44701T), isolated from a smear-ripened cheese.</title>
        <authorList>
            <consortium name="US DOE Joint Genome Institute (JGI-PGF)"/>
            <person name="Walter F."/>
            <person name="Albersmeier A."/>
            <person name="Kalinowski J."/>
            <person name="Ruckert C."/>
        </authorList>
    </citation>
    <scope>NUCLEOTIDE SEQUENCE</scope>
    <source>
        <strain evidence="2">CGMCC 1.3617</strain>
    </source>
</reference>
<gene>
    <name evidence="2" type="ORF">GCM10011320_24520</name>
</gene>
<organism evidence="2 3">
    <name type="scientific">Neoroseomonas lacus</name>
    <dbReference type="NCBI Taxonomy" id="287609"/>
    <lineage>
        <taxon>Bacteria</taxon>
        <taxon>Pseudomonadati</taxon>
        <taxon>Pseudomonadota</taxon>
        <taxon>Alphaproteobacteria</taxon>
        <taxon>Acetobacterales</taxon>
        <taxon>Acetobacteraceae</taxon>
        <taxon>Neoroseomonas</taxon>
    </lineage>
</organism>
<evidence type="ECO:0000313" key="2">
    <source>
        <dbReference type="EMBL" id="GGJ16275.1"/>
    </source>
</evidence>
<proteinExistence type="predicted"/>
<dbReference type="Proteomes" id="UP000661507">
    <property type="component" value="Unassembled WGS sequence"/>
</dbReference>
<reference evidence="2" key="2">
    <citation type="submission" date="2020-09" db="EMBL/GenBank/DDBJ databases">
        <authorList>
            <person name="Sun Q."/>
            <person name="Zhou Y."/>
        </authorList>
    </citation>
    <scope>NUCLEOTIDE SEQUENCE</scope>
    <source>
        <strain evidence="2">CGMCC 1.3617</strain>
    </source>
</reference>
<evidence type="ECO:0000256" key="1">
    <source>
        <dbReference type="SAM" id="SignalP"/>
    </source>
</evidence>
<keyword evidence="3" id="KW-1185">Reference proteome</keyword>
<keyword evidence="1" id="KW-0732">Signal</keyword>
<comment type="caution">
    <text evidence="2">The sequence shown here is derived from an EMBL/GenBank/DDBJ whole genome shotgun (WGS) entry which is preliminary data.</text>
</comment>
<accession>A0A917KKW4</accession>
<protein>
    <submittedName>
        <fullName evidence="2">Uncharacterized protein</fullName>
    </submittedName>
</protein>